<name>A0A5N4A4G0_PHOPY</name>
<proteinExistence type="predicted"/>
<evidence type="ECO:0000313" key="2">
    <source>
        <dbReference type="Proteomes" id="UP000327044"/>
    </source>
</evidence>
<dbReference type="PANTHER" id="PTHR31649">
    <property type="entry name" value="AGAP009604-PA"/>
    <property type="match status" value="1"/>
</dbReference>
<accession>A0A5N4A4G0</accession>
<gene>
    <name evidence="1" type="ORF">PPYR_14162</name>
</gene>
<dbReference type="InParanoid" id="A0A5N4A4G0"/>
<protein>
    <submittedName>
        <fullName evidence="1">Uncharacterized protein</fullName>
    </submittedName>
</protein>
<dbReference type="PANTHER" id="PTHR31649:SF10">
    <property type="entry name" value="IP19903P-RELATED"/>
    <property type="match status" value="1"/>
</dbReference>
<dbReference type="Proteomes" id="UP000327044">
    <property type="component" value="Unassembled WGS sequence"/>
</dbReference>
<keyword evidence="2" id="KW-1185">Reference proteome</keyword>
<sequence length="126" mass="14399">MLIPATIYENDKTAYYEHGGREQHGTENVKIFCTDAPDQFEWIRTNTKDIKTIPSKFLFRAGYEPNVSTYVGRIRAFGEVLVGKVNADSRSDGLYVVRKGNTKSFTTNYEVLAYKQQPDLPTIILR</sequence>
<dbReference type="EMBL" id="VVIM01000010">
    <property type="protein sequence ID" value="KAB0792203.1"/>
    <property type="molecule type" value="Genomic_DNA"/>
</dbReference>
<comment type="caution">
    <text evidence="1">The sequence shown here is derived from an EMBL/GenBank/DDBJ whole genome shotgun (WGS) entry which is preliminary data.</text>
</comment>
<evidence type="ECO:0000313" key="1">
    <source>
        <dbReference type="EMBL" id="KAB0792203.1"/>
    </source>
</evidence>
<organism evidence="1 2">
    <name type="scientific">Photinus pyralis</name>
    <name type="common">Common eastern firefly</name>
    <name type="synonym">Lampyris pyralis</name>
    <dbReference type="NCBI Taxonomy" id="7054"/>
    <lineage>
        <taxon>Eukaryota</taxon>
        <taxon>Metazoa</taxon>
        <taxon>Ecdysozoa</taxon>
        <taxon>Arthropoda</taxon>
        <taxon>Hexapoda</taxon>
        <taxon>Insecta</taxon>
        <taxon>Pterygota</taxon>
        <taxon>Neoptera</taxon>
        <taxon>Endopterygota</taxon>
        <taxon>Coleoptera</taxon>
        <taxon>Polyphaga</taxon>
        <taxon>Elateriformia</taxon>
        <taxon>Elateroidea</taxon>
        <taxon>Lampyridae</taxon>
        <taxon>Lampyrinae</taxon>
        <taxon>Photinus</taxon>
    </lineage>
</organism>
<dbReference type="AlphaFoldDB" id="A0A5N4A4G0"/>
<reference evidence="1 2" key="1">
    <citation type="journal article" date="2018" name="Elife">
        <title>Firefly genomes illuminate parallel origins of bioluminescence in beetles.</title>
        <authorList>
            <person name="Fallon T.R."/>
            <person name="Lower S.E."/>
            <person name="Chang C.H."/>
            <person name="Bessho-Uehara M."/>
            <person name="Martin G.J."/>
            <person name="Bewick A.J."/>
            <person name="Behringer M."/>
            <person name="Debat H.J."/>
            <person name="Wong I."/>
            <person name="Day J.C."/>
            <person name="Suvorov A."/>
            <person name="Silva C.J."/>
            <person name="Stanger-Hall K.F."/>
            <person name="Hall D.W."/>
            <person name="Schmitz R.J."/>
            <person name="Nelson D.R."/>
            <person name="Lewis S.M."/>
            <person name="Shigenobu S."/>
            <person name="Bybee S.M."/>
            <person name="Larracuente A.M."/>
            <person name="Oba Y."/>
            <person name="Weng J.K."/>
        </authorList>
    </citation>
    <scope>NUCLEOTIDE SEQUENCE [LARGE SCALE GENOMIC DNA]</scope>
    <source>
        <strain evidence="1">1611_PpyrPB1</strain>
        <tissue evidence="1">Whole body</tissue>
    </source>
</reference>